<feature type="domain" description="Wall-associated receptor kinase galacturonan-binding" evidence="4">
    <location>
        <begin position="43"/>
        <end position="103"/>
    </location>
</feature>
<reference evidence="5" key="1">
    <citation type="submission" date="2022-04" db="EMBL/GenBank/DDBJ databases">
        <title>A functionally conserved STORR gene fusion in Papaver species that diverged 16.8 million years ago.</title>
        <authorList>
            <person name="Catania T."/>
        </authorList>
    </citation>
    <scope>NUCLEOTIDE SEQUENCE</scope>
    <source>
        <strain evidence="5">S-188037</strain>
    </source>
</reference>
<dbReference type="EMBL" id="JAJJMB010006973">
    <property type="protein sequence ID" value="KAI3933007.1"/>
    <property type="molecule type" value="Genomic_DNA"/>
</dbReference>
<evidence type="ECO:0000256" key="2">
    <source>
        <dbReference type="ARBA" id="ARBA00022729"/>
    </source>
</evidence>
<comment type="subcellular location">
    <subcellularLocation>
        <location evidence="1">Membrane</location>
        <topology evidence="1">Single-pass membrane protein</topology>
    </subcellularLocation>
</comment>
<proteinExistence type="predicted"/>
<feature type="chain" id="PRO_5042221445" description="Wall-associated receptor kinase galacturonan-binding domain-containing protein" evidence="3">
    <location>
        <begin position="22"/>
        <end position="284"/>
    </location>
</feature>
<dbReference type="PANTHER" id="PTHR33138:SF30">
    <property type="entry name" value="LEAF RUST 10 DISEASE-RESISTANCE LOCUS RECEPTOR-LIKE PROTEIN KINASE-LIKE 2.7"/>
    <property type="match status" value="1"/>
</dbReference>
<keyword evidence="2 3" id="KW-0732">Signal</keyword>
<sequence>MNIILFILYFVILIHIPCTSSSSNITKNNETSLSLSSSSHNFSCGDLQDIQCPFFIHGNSHQCVSRYPIELLCENNRTSATFNSKRFYVMGINYTSRYIRLIDPGLEKDSNCSSMPQNSLHYLRGVDLSFHFGCRPVIYMNCSGNLNDFPLYLNTSPCVNKSSSNKFSTYVMVDPLVSDIKNSCTSFLTSWIFDDAIYEAYIHENYTYEGTTFGSYSDVHDQMMKGFVLDYLEYEIPIQRKESGFVRFLGFIFNILLPYIYNYGITLDSGKVFIRGEFRSTHQK</sequence>
<dbReference type="GO" id="GO:0016020">
    <property type="term" value="C:membrane"/>
    <property type="evidence" value="ECO:0007669"/>
    <property type="project" value="UniProtKB-SubCell"/>
</dbReference>
<feature type="signal peptide" evidence="3">
    <location>
        <begin position="1"/>
        <end position="21"/>
    </location>
</feature>
<name>A0AAD4T0E8_9MAGN</name>
<comment type="caution">
    <text evidence="5">The sequence shown here is derived from an EMBL/GenBank/DDBJ whole genome shotgun (WGS) entry which is preliminary data.</text>
</comment>
<evidence type="ECO:0000256" key="3">
    <source>
        <dbReference type="SAM" id="SignalP"/>
    </source>
</evidence>
<dbReference type="Pfam" id="PF13947">
    <property type="entry name" value="GUB_WAK_bind"/>
    <property type="match status" value="1"/>
</dbReference>
<dbReference type="PANTHER" id="PTHR33138">
    <property type="entry name" value="OS01G0690200 PROTEIN"/>
    <property type="match status" value="1"/>
</dbReference>
<dbReference type="GO" id="GO:0030247">
    <property type="term" value="F:polysaccharide binding"/>
    <property type="evidence" value="ECO:0007669"/>
    <property type="project" value="InterPro"/>
</dbReference>
<dbReference type="InterPro" id="IPR025287">
    <property type="entry name" value="WAK_GUB"/>
</dbReference>
<evidence type="ECO:0000313" key="6">
    <source>
        <dbReference type="Proteomes" id="UP001202328"/>
    </source>
</evidence>
<dbReference type="Proteomes" id="UP001202328">
    <property type="component" value="Unassembled WGS sequence"/>
</dbReference>
<accession>A0AAD4T0E8</accession>
<dbReference type="AlphaFoldDB" id="A0AAD4T0E8"/>
<evidence type="ECO:0000259" key="4">
    <source>
        <dbReference type="Pfam" id="PF13947"/>
    </source>
</evidence>
<evidence type="ECO:0000256" key="1">
    <source>
        <dbReference type="ARBA" id="ARBA00004167"/>
    </source>
</evidence>
<gene>
    <name evidence="5" type="ORF">MKW98_029240</name>
</gene>
<evidence type="ECO:0000313" key="5">
    <source>
        <dbReference type="EMBL" id="KAI3933007.1"/>
    </source>
</evidence>
<protein>
    <recommendedName>
        <fullName evidence="4">Wall-associated receptor kinase galacturonan-binding domain-containing protein</fullName>
    </recommendedName>
</protein>
<keyword evidence="6" id="KW-1185">Reference proteome</keyword>
<organism evidence="5 6">
    <name type="scientific">Papaver atlanticum</name>
    <dbReference type="NCBI Taxonomy" id="357466"/>
    <lineage>
        <taxon>Eukaryota</taxon>
        <taxon>Viridiplantae</taxon>
        <taxon>Streptophyta</taxon>
        <taxon>Embryophyta</taxon>
        <taxon>Tracheophyta</taxon>
        <taxon>Spermatophyta</taxon>
        <taxon>Magnoliopsida</taxon>
        <taxon>Ranunculales</taxon>
        <taxon>Papaveraceae</taxon>
        <taxon>Papaveroideae</taxon>
        <taxon>Papaver</taxon>
    </lineage>
</organism>